<dbReference type="Proteomes" id="UP000464865">
    <property type="component" value="Plasmid p7"/>
</dbReference>
<dbReference type="RefSeq" id="WP_130519715.1">
    <property type="nucleotide sequence ID" value="NZ_CP048639.1"/>
</dbReference>
<dbReference type="KEGG" id="roy:G3A56_27805"/>
<keyword evidence="2" id="KW-1185">Reference proteome</keyword>
<proteinExistence type="predicted"/>
<dbReference type="AlphaFoldDB" id="A0A7L5BS41"/>
<evidence type="ECO:0000313" key="2">
    <source>
        <dbReference type="Proteomes" id="UP000464865"/>
    </source>
</evidence>
<organism evidence="1 2">
    <name type="scientific">Rhizobium oryzihabitans</name>
    <dbReference type="NCBI Taxonomy" id="2267833"/>
    <lineage>
        <taxon>Bacteria</taxon>
        <taxon>Pseudomonadati</taxon>
        <taxon>Pseudomonadota</taxon>
        <taxon>Alphaproteobacteria</taxon>
        <taxon>Hyphomicrobiales</taxon>
        <taxon>Rhizobiaceae</taxon>
        <taxon>Rhizobium/Agrobacterium group</taxon>
        <taxon>Rhizobium</taxon>
    </lineage>
</organism>
<keyword evidence="1" id="KW-0614">Plasmid</keyword>
<dbReference type="EMBL" id="CP048639">
    <property type="protein sequence ID" value="QIB41601.1"/>
    <property type="molecule type" value="Genomic_DNA"/>
</dbReference>
<reference evidence="1 2" key="1">
    <citation type="submission" date="2020-02" db="EMBL/GenBank/DDBJ databases">
        <title>Plant-Promoting Endophytic Bacterium Rhizobium oryzihabitans sp. nov., Isolated from the Root of Rice.</title>
        <authorList>
            <person name="zhao J."/>
            <person name="Zhang G."/>
        </authorList>
    </citation>
    <scope>NUCLEOTIDE SEQUENCE [LARGE SCALE GENOMIC DNA]</scope>
    <source>
        <strain evidence="1 2">M15</strain>
        <plasmid evidence="1 2">p7</plasmid>
    </source>
</reference>
<gene>
    <name evidence="1" type="ORF">G3A56_27805</name>
</gene>
<protein>
    <submittedName>
        <fullName evidence="1">Uncharacterized protein</fullName>
    </submittedName>
</protein>
<evidence type="ECO:0000313" key="1">
    <source>
        <dbReference type="EMBL" id="QIB41601.1"/>
    </source>
</evidence>
<sequence>MATNKEPSKIAFLPELQGSEAMTALIDRVRGLAASNQFPNALSAIDESLEHRVRIAEGFASSTFNTDFENLPDDADLGGFLYRFTPRDRT</sequence>
<geneLocation type="plasmid" evidence="1 2">
    <name>p7</name>
</geneLocation>
<name>A0A7L5BS41_9HYPH</name>
<accession>A0A7L5BS41</accession>